<proteinExistence type="predicted"/>
<dbReference type="Proteomes" id="UP001338125">
    <property type="component" value="Unassembled WGS sequence"/>
</dbReference>
<comment type="caution">
    <text evidence="1">The sequence shown here is derived from an EMBL/GenBank/DDBJ whole genome shotgun (WGS) entry which is preliminary data.</text>
</comment>
<organism evidence="1 2">
    <name type="scientific">Cladobotryum mycophilum</name>
    <dbReference type="NCBI Taxonomy" id="491253"/>
    <lineage>
        <taxon>Eukaryota</taxon>
        <taxon>Fungi</taxon>
        <taxon>Dikarya</taxon>
        <taxon>Ascomycota</taxon>
        <taxon>Pezizomycotina</taxon>
        <taxon>Sordariomycetes</taxon>
        <taxon>Hypocreomycetidae</taxon>
        <taxon>Hypocreales</taxon>
        <taxon>Hypocreaceae</taxon>
        <taxon>Cladobotryum</taxon>
    </lineage>
</organism>
<keyword evidence="2" id="KW-1185">Reference proteome</keyword>
<name>A0ABR0SHT4_9HYPO</name>
<protein>
    <submittedName>
        <fullName evidence="1">Uncharacterized protein</fullName>
    </submittedName>
</protein>
<dbReference type="EMBL" id="JAVFKD010000014">
    <property type="protein sequence ID" value="KAK5991310.1"/>
    <property type="molecule type" value="Genomic_DNA"/>
</dbReference>
<evidence type="ECO:0000313" key="1">
    <source>
        <dbReference type="EMBL" id="KAK5991310.1"/>
    </source>
</evidence>
<evidence type="ECO:0000313" key="2">
    <source>
        <dbReference type="Proteomes" id="UP001338125"/>
    </source>
</evidence>
<gene>
    <name evidence="1" type="ORF">PT974_09591</name>
</gene>
<accession>A0ABR0SHT4</accession>
<reference evidence="1 2" key="1">
    <citation type="submission" date="2024-01" db="EMBL/GenBank/DDBJ databases">
        <title>Complete genome of Cladobotryum mycophilum ATHUM6906.</title>
        <authorList>
            <person name="Christinaki A.C."/>
            <person name="Myridakis A.I."/>
            <person name="Kouvelis V.N."/>
        </authorList>
    </citation>
    <scope>NUCLEOTIDE SEQUENCE [LARGE SCALE GENOMIC DNA]</scope>
    <source>
        <strain evidence="1 2">ATHUM6906</strain>
    </source>
</reference>
<sequence>MPSAAEKAKAKYEAVLEDAKGNMHAMHRPNRVMSTKYPSTGVCEFTNVVPRRTSTSSSTGSERGRFRTMIKNMLSPPAF</sequence>